<gene>
    <name evidence="8" type="ORF">FC36_GL001786</name>
</gene>
<dbReference type="STRING" id="1423740.FC36_GL001786"/>
<comment type="caution">
    <text evidence="8">The sequence shown here is derived from an EMBL/GenBank/DDBJ whole genome shotgun (WGS) entry which is preliminary data.</text>
</comment>
<reference evidence="8 9" key="1">
    <citation type="journal article" date="2015" name="Genome Announc.">
        <title>Expanding the biotechnology potential of lactobacilli through comparative genomics of 213 strains and associated genera.</title>
        <authorList>
            <person name="Sun Z."/>
            <person name="Harris H.M."/>
            <person name="McCann A."/>
            <person name="Guo C."/>
            <person name="Argimon S."/>
            <person name="Zhang W."/>
            <person name="Yang X."/>
            <person name="Jeffery I.B."/>
            <person name="Cooney J.C."/>
            <person name="Kagawa T.F."/>
            <person name="Liu W."/>
            <person name="Song Y."/>
            <person name="Salvetti E."/>
            <person name="Wrobel A."/>
            <person name="Rasinkangas P."/>
            <person name="Parkhill J."/>
            <person name="Rea M.C."/>
            <person name="O'Sullivan O."/>
            <person name="Ritari J."/>
            <person name="Douillard F.P."/>
            <person name="Paul Ross R."/>
            <person name="Yang R."/>
            <person name="Briner A.E."/>
            <person name="Felis G.E."/>
            <person name="de Vos W.M."/>
            <person name="Barrangou R."/>
            <person name="Klaenhammer T.R."/>
            <person name="Caufield P.W."/>
            <person name="Cui Y."/>
            <person name="Zhang H."/>
            <person name="O'Toole P.W."/>
        </authorList>
    </citation>
    <scope>NUCLEOTIDE SEQUENCE [LARGE SCALE GENOMIC DNA]</scope>
    <source>
        <strain evidence="8 9">DSM 15833</strain>
    </source>
</reference>
<comment type="cofactor">
    <cofactor evidence="2">
        <name>Mg(2+)</name>
        <dbReference type="ChEBI" id="CHEBI:18420"/>
    </cofactor>
</comment>
<proteinExistence type="predicted"/>
<evidence type="ECO:0000256" key="6">
    <source>
        <dbReference type="ARBA" id="ARBA00023211"/>
    </source>
</evidence>
<feature type="domain" description="Nudix hydrolase" evidence="7">
    <location>
        <begin position="1"/>
        <end position="129"/>
    </location>
</feature>
<evidence type="ECO:0000259" key="7">
    <source>
        <dbReference type="PROSITE" id="PS51462"/>
    </source>
</evidence>
<evidence type="ECO:0000256" key="3">
    <source>
        <dbReference type="ARBA" id="ARBA00022723"/>
    </source>
</evidence>
<dbReference type="Proteomes" id="UP000051048">
    <property type="component" value="Unassembled WGS sequence"/>
</dbReference>
<dbReference type="PATRIC" id="fig|1423740.3.peg.1924"/>
<dbReference type="InterPro" id="IPR045121">
    <property type="entry name" value="CoAse"/>
</dbReference>
<name>A0A0R1TJN9_9LACO</name>
<sequence>MRPLAAVLIVKYQDRLLLEVRAPNISQPGEVCFPGGKVEAGESTLAAVVRESCEELGLSPQDFEVKVPLMRLTHPRPIEVYFTEISMVTYHKINPAPAEVEEIFWLPLSWLKAHPVEIFDLAQTKNLPTTLQGYLKNYPLLSGYVKTWEYKGRLIWGLTAQIIQNFLRNEAIKYDKR</sequence>
<keyword evidence="4" id="KW-0378">Hydrolase</keyword>
<keyword evidence="5" id="KW-0460">Magnesium</keyword>
<dbReference type="AlphaFoldDB" id="A0A0R1TJN9"/>
<evidence type="ECO:0000256" key="1">
    <source>
        <dbReference type="ARBA" id="ARBA00001936"/>
    </source>
</evidence>
<dbReference type="SUPFAM" id="SSF55811">
    <property type="entry name" value="Nudix"/>
    <property type="match status" value="1"/>
</dbReference>
<dbReference type="GO" id="GO:0010945">
    <property type="term" value="F:coenzyme A diphosphatase activity"/>
    <property type="evidence" value="ECO:0007669"/>
    <property type="project" value="InterPro"/>
</dbReference>
<evidence type="ECO:0000313" key="8">
    <source>
        <dbReference type="EMBL" id="KRL81383.1"/>
    </source>
</evidence>
<dbReference type="CDD" id="cd03426">
    <property type="entry name" value="NUDIX_CoAse_Nudt7"/>
    <property type="match status" value="1"/>
</dbReference>
<evidence type="ECO:0000313" key="9">
    <source>
        <dbReference type="Proteomes" id="UP000051048"/>
    </source>
</evidence>
<dbReference type="InterPro" id="IPR015797">
    <property type="entry name" value="NUDIX_hydrolase-like_dom_sf"/>
</dbReference>
<evidence type="ECO:0000256" key="4">
    <source>
        <dbReference type="ARBA" id="ARBA00022801"/>
    </source>
</evidence>
<accession>A0A0R1TJN9</accession>
<protein>
    <recommendedName>
        <fullName evidence="7">Nudix hydrolase domain-containing protein</fullName>
    </recommendedName>
</protein>
<organism evidence="8 9">
    <name type="scientific">Ligilactobacillus equi DSM 15833 = JCM 10991</name>
    <dbReference type="NCBI Taxonomy" id="1423740"/>
    <lineage>
        <taxon>Bacteria</taxon>
        <taxon>Bacillati</taxon>
        <taxon>Bacillota</taxon>
        <taxon>Bacilli</taxon>
        <taxon>Lactobacillales</taxon>
        <taxon>Lactobacillaceae</taxon>
        <taxon>Ligilactobacillus</taxon>
    </lineage>
</organism>
<dbReference type="InterPro" id="IPR020084">
    <property type="entry name" value="NUDIX_hydrolase_CS"/>
</dbReference>
<keyword evidence="3" id="KW-0479">Metal-binding</keyword>
<dbReference type="EMBL" id="AZFH01000037">
    <property type="protein sequence ID" value="KRL81383.1"/>
    <property type="molecule type" value="Genomic_DNA"/>
</dbReference>
<evidence type="ECO:0000256" key="2">
    <source>
        <dbReference type="ARBA" id="ARBA00001946"/>
    </source>
</evidence>
<dbReference type="Gene3D" id="3.90.79.10">
    <property type="entry name" value="Nucleoside Triphosphate Pyrophosphohydrolase"/>
    <property type="match status" value="1"/>
</dbReference>
<dbReference type="PROSITE" id="PS51462">
    <property type="entry name" value="NUDIX"/>
    <property type="match status" value="1"/>
</dbReference>
<dbReference type="InterPro" id="IPR000086">
    <property type="entry name" value="NUDIX_hydrolase_dom"/>
</dbReference>
<evidence type="ECO:0000256" key="5">
    <source>
        <dbReference type="ARBA" id="ARBA00022842"/>
    </source>
</evidence>
<comment type="cofactor">
    <cofactor evidence="1">
        <name>Mn(2+)</name>
        <dbReference type="ChEBI" id="CHEBI:29035"/>
    </cofactor>
</comment>
<dbReference type="PANTHER" id="PTHR12992:SF11">
    <property type="entry name" value="MITOCHONDRIAL COENZYME A DIPHOSPHATASE NUDT8"/>
    <property type="match status" value="1"/>
</dbReference>
<dbReference type="PANTHER" id="PTHR12992">
    <property type="entry name" value="NUDIX HYDROLASE"/>
    <property type="match status" value="1"/>
</dbReference>
<keyword evidence="6" id="KW-0464">Manganese</keyword>
<dbReference type="GO" id="GO:0046872">
    <property type="term" value="F:metal ion binding"/>
    <property type="evidence" value="ECO:0007669"/>
    <property type="project" value="UniProtKB-KW"/>
</dbReference>
<dbReference type="PROSITE" id="PS00893">
    <property type="entry name" value="NUDIX_BOX"/>
    <property type="match status" value="1"/>
</dbReference>
<dbReference type="Pfam" id="PF00293">
    <property type="entry name" value="NUDIX"/>
    <property type="match status" value="1"/>
</dbReference>
<dbReference type="RefSeq" id="WP_025020589.1">
    <property type="nucleotide sequence ID" value="NZ_AZFH01000037.1"/>
</dbReference>